<dbReference type="InterPro" id="IPR014914">
    <property type="entry name" value="RES_dom"/>
</dbReference>
<feature type="domain" description="RES" evidence="1">
    <location>
        <begin position="33"/>
        <end position="168"/>
    </location>
</feature>
<name>A0A3B0TGB5_9ZZZZ</name>
<reference evidence="2" key="1">
    <citation type="submission" date="2018-06" db="EMBL/GenBank/DDBJ databases">
        <authorList>
            <person name="Zhirakovskaya E."/>
        </authorList>
    </citation>
    <scope>NUCLEOTIDE SEQUENCE</scope>
</reference>
<dbReference type="Pfam" id="PF08808">
    <property type="entry name" value="RES"/>
    <property type="match status" value="1"/>
</dbReference>
<organism evidence="2">
    <name type="scientific">hydrothermal vent metagenome</name>
    <dbReference type="NCBI Taxonomy" id="652676"/>
    <lineage>
        <taxon>unclassified sequences</taxon>
        <taxon>metagenomes</taxon>
        <taxon>ecological metagenomes</taxon>
    </lineage>
</organism>
<accession>A0A3B0TGB5</accession>
<sequence>MSRNPRGVSLAPPEPLLDLADFPAVTLRSNQRFFRCSRSSNGPWWFSSTGMGRFDLNAPRGTCYLATDPVLAVVEALGPTAGNRLVTPEWLEQRTVRLLRLPRPVRVANATDRAANGFGVTLEISTIVSYAIPRAWAAALDDVGFGGIAYLLRHSSSPERGIALFGTAGERTSWRRGIARSLDRSIVRSLERHFAIAVSEIPSSRSLTFADPPVRR</sequence>
<dbReference type="AlphaFoldDB" id="A0A3B0TGB5"/>
<dbReference type="EMBL" id="UOEK01000417">
    <property type="protein sequence ID" value="VAW07784.1"/>
    <property type="molecule type" value="Genomic_DNA"/>
</dbReference>
<gene>
    <name evidence="2" type="ORF">MNBD_ACTINO02-1282</name>
</gene>
<protein>
    <recommendedName>
        <fullName evidence="1">RES domain-containing protein</fullName>
    </recommendedName>
</protein>
<evidence type="ECO:0000259" key="1">
    <source>
        <dbReference type="Pfam" id="PF08808"/>
    </source>
</evidence>
<proteinExistence type="predicted"/>
<evidence type="ECO:0000313" key="2">
    <source>
        <dbReference type="EMBL" id="VAW07784.1"/>
    </source>
</evidence>